<protein>
    <submittedName>
        <fullName evidence="1">2'-5' RNA ligase family protein</fullName>
    </submittedName>
</protein>
<evidence type="ECO:0000313" key="1">
    <source>
        <dbReference type="EMBL" id="MFI2229056.1"/>
    </source>
</evidence>
<dbReference type="Proteomes" id="UP001611494">
    <property type="component" value="Unassembled WGS sequence"/>
</dbReference>
<accession>A0ABW7VSA2</accession>
<dbReference type="SUPFAM" id="SSF55144">
    <property type="entry name" value="LigT-like"/>
    <property type="match status" value="1"/>
</dbReference>
<dbReference type="Gene3D" id="3.90.1140.10">
    <property type="entry name" value="Cyclic phosphodiesterase"/>
    <property type="match status" value="1"/>
</dbReference>
<keyword evidence="1" id="KW-0436">Ligase</keyword>
<evidence type="ECO:0000313" key="2">
    <source>
        <dbReference type="Proteomes" id="UP001611494"/>
    </source>
</evidence>
<dbReference type="EMBL" id="JBIRYL010000001">
    <property type="protein sequence ID" value="MFI2229056.1"/>
    <property type="molecule type" value="Genomic_DNA"/>
</dbReference>
<sequence length="224" mass="24683">MSPMPTQMRNRWDGRPETPPGHGIIYWHMLMKYHQQVCDTAVEAQKVLDNFSGLHMTPREWLHITTYIAGSTEEIARDQMLTMVSSAQDSLRDVAPISVTVERIFYHPEAISLGVQPSWALLPILDAAQSATRTVMGSEPVSEDPPTPWIPHITVSYSTADQPAGPIISALGTEVPKCEAVIDALTLVIQWGPERRWEWEPVGTAYCAATPGELPGISSDHASS</sequence>
<reference evidence="1 2" key="1">
    <citation type="submission" date="2024-10" db="EMBL/GenBank/DDBJ databases">
        <title>The Natural Products Discovery Center: Release of the First 8490 Sequenced Strains for Exploring Actinobacteria Biosynthetic Diversity.</title>
        <authorList>
            <person name="Kalkreuter E."/>
            <person name="Kautsar S.A."/>
            <person name="Yang D."/>
            <person name="Bader C.D."/>
            <person name="Teijaro C.N."/>
            <person name="Fluegel L."/>
            <person name="Davis C.M."/>
            <person name="Simpson J.R."/>
            <person name="Lauterbach L."/>
            <person name="Steele A.D."/>
            <person name="Gui C."/>
            <person name="Meng S."/>
            <person name="Li G."/>
            <person name="Viehrig K."/>
            <person name="Ye F."/>
            <person name="Su P."/>
            <person name="Kiefer A.F."/>
            <person name="Nichols A."/>
            <person name="Cepeda A.J."/>
            <person name="Yan W."/>
            <person name="Fan B."/>
            <person name="Jiang Y."/>
            <person name="Adhikari A."/>
            <person name="Zheng C.-J."/>
            <person name="Schuster L."/>
            <person name="Cowan T.M."/>
            <person name="Smanski M.J."/>
            <person name="Chevrette M.G."/>
            <person name="De Carvalho L.P.S."/>
            <person name="Shen B."/>
        </authorList>
    </citation>
    <scope>NUCLEOTIDE SEQUENCE [LARGE SCALE GENOMIC DNA]</scope>
    <source>
        <strain evidence="1 2">NPDC019377</strain>
    </source>
</reference>
<proteinExistence type="predicted"/>
<dbReference type="RefSeq" id="WP_397059681.1">
    <property type="nucleotide sequence ID" value="NZ_JBIRYL010000001.1"/>
</dbReference>
<dbReference type="InterPro" id="IPR009097">
    <property type="entry name" value="Cyclic_Pdiesterase"/>
</dbReference>
<keyword evidence="2" id="KW-1185">Reference proteome</keyword>
<comment type="caution">
    <text evidence="1">The sequence shown here is derived from an EMBL/GenBank/DDBJ whole genome shotgun (WGS) entry which is preliminary data.</text>
</comment>
<dbReference type="GO" id="GO:0016874">
    <property type="term" value="F:ligase activity"/>
    <property type="evidence" value="ECO:0007669"/>
    <property type="project" value="UniProtKB-KW"/>
</dbReference>
<organism evidence="1 2">
    <name type="scientific">Nocardia testacea</name>
    <dbReference type="NCBI Taxonomy" id="248551"/>
    <lineage>
        <taxon>Bacteria</taxon>
        <taxon>Bacillati</taxon>
        <taxon>Actinomycetota</taxon>
        <taxon>Actinomycetes</taxon>
        <taxon>Mycobacteriales</taxon>
        <taxon>Nocardiaceae</taxon>
        <taxon>Nocardia</taxon>
    </lineage>
</organism>
<dbReference type="Pfam" id="PF13563">
    <property type="entry name" value="2_5_RNA_ligase2"/>
    <property type="match status" value="1"/>
</dbReference>
<name>A0ABW7VSA2_9NOCA</name>
<gene>
    <name evidence="1" type="ORF">ACH49Z_04315</name>
</gene>